<dbReference type="SUPFAM" id="SSF56112">
    <property type="entry name" value="Protein kinase-like (PK-like)"/>
    <property type="match status" value="1"/>
</dbReference>
<dbReference type="InterPro" id="IPR008271">
    <property type="entry name" value="Ser/Thr_kinase_AS"/>
</dbReference>
<dbReference type="Proteomes" id="UP001550603">
    <property type="component" value="Unassembled WGS sequence"/>
</dbReference>
<dbReference type="CDD" id="cd14014">
    <property type="entry name" value="STKc_PknB_like"/>
    <property type="match status" value="1"/>
</dbReference>
<keyword evidence="12" id="KW-1185">Reference proteome</keyword>
<dbReference type="Pfam" id="PF13360">
    <property type="entry name" value="PQQ_2"/>
    <property type="match status" value="1"/>
</dbReference>
<dbReference type="InterPro" id="IPR002372">
    <property type="entry name" value="PQQ_rpt_dom"/>
</dbReference>
<dbReference type="InterPro" id="IPR011009">
    <property type="entry name" value="Kinase-like_dom_sf"/>
</dbReference>
<feature type="binding site" evidence="7">
    <location>
        <position position="42"/>
    </location>
    <ligand>
        <name>ATP</name>
        <dbReference type="ChEBI" id="CHEBI:30616"/>
    </ligand>
</feature>
<feature type="region of interest" description="Disordered" evidence="8">
    <location>
        <begin position="473"/>
        <end position="493"/>
    </location>
</feature>
<feature type="domain" description="Protein kinase" evidence="10">
    <location>
        <begin position="14"/>
        <end position="274"/>
    </location>
</feature>
<dbReference type="InterPro" id="IPR050660">
    <property type="entry name" value="NEK_Ser/Thr_kinase"/>
</dbReference>
<dbReference type="EC" id="2.7.11.1" evidence="2"/>
<accession>A0ABV2Y3Q0</accession>
<dbReference type="EMBL" id="JBEYBN010000057">
    <property type="protein sequence ID" value="MEU2270730.1"/>
    <property type="molecule type" value="Genomic_DNA"/>
</dbReference>
<name>A0ABV2Y3Q0_9ACTN</name>
<evidence type="ECO:0000256" key="3">
    <source>
        <dbReference type="ARBA" id="ARBA00022679"/>
    </source>
</evidence>
<keyword evidence="5" id="KW-0418">Kinase</keyword>
<evidence type="ECO:0000256" key="9">
    <source>
        <dbReference type="SAM" id="Phobius"/>
    </source>
</evidence>
<dbReference type="InterPro" id="IPR000719">
    <property type="entry name" value="Prot_kinase_dom"/>
</dbReference>
<feature type="compositionally biased region" description="Low complexity" evidence="8">
    <location>
        <begin position="269"/>
        <end position="280"/>
    </location>
</feature>
<dbReference type="InterPro" id="IPR011044">
    <property type="entry name" value="Quino_amine_DH_bsu"/>
</dbReference>
<feature type="compositionally biased region" description="Gly residues" evidence="8">
    <location>
        <begin position="484"/>
        <end position="493"/>
    </location>
</feature>
<dbReference type="PANTHER" id="PTHR43671">
    <property type="entry name" value="SERINE/THREONINE-PROTEIN KINASE NEK"/>
    <property type="match status" value="1"/>
</dbReference>
<keyword evidence="4 7" id="KW-0547">Nucleotide-binding</keyword>
<dbReference type="SMART" id="SM00564">
    <property type="entry name" value="PQQ"/>
    <property type="match status" value="5"/>
</dbReference>
<dbReference type="Gene3D" id="2.130.10.10">
    <property type="entry name" value="YVTN repeat-like/Quinoprotein amine dehydrogenase"/>
    <property type="match status" value="2"/>
</dbReference>
<dbReference type="InterPro" id="IPR018391">
    <property type="entry name" value="PQQ_b-propeller_rpt"/>
</dbReference>
<sequence>MALRDSDPAEVGGYRIEDRLGSGGMGVVYLARSASGRRLAIKVVHGQYADDDEFRTRFRREVAAARRVSGAFTAPVVDADADAPRPWMATLYIPGADLGTHVREHGPLPLPRLREVAAGLTEALRDIHRAGVVHRDLKPANVMLAEDGPRVIDFGISRAAEFAASDALTQTGRVMGTPPFMSPEQFASPQDVGPAADIFSLGSVLTYAATRRGPFDSPSPYETALRVVEGEPDLSGVPAELLPVVRLCLEKHRKSRPTADDLFTLLREGAPPTTALPHHTPGTRRPDFAPADPAPAPWPDPPATDRDAAPLRPPAERDTEREDPRHRPGATATQRNEQPADPAGTPLGDGAGAPPNDPSGTSPLRAGRPRRRVPRRLLLLPAAVITVLTAVIASALTMTRDGNPASSAPSGSSDLPGGWKPWANTAPAPAGSERVLGGPDSTLTGCAALDRSLVCAGAELMATRFALADGRTTWSRPVDPTPEGGSGDEGALIGTGDGRVYAYEADDRNAPNGPRTTYRVHALAPDTGKMLWRTPTGTGESASVPDSTQGAAVAVPEGVVTFYGDRGDQYALLDADTGDVRWKRPKPDLMDCLLHAAAGRAYLVCVTPTDEGETGRTTVTRIDPATGKSRWTVEVEGTAYLLGQHDGRLVLADTLDTDRPLTLIDVASHVLTVRRLAQPRPADAEAHLVRGTLYFTTASGGIRAVSPDTGRTLWEANSSVEQPGPPAASATHVYLASPSGRLAALNARTGKPEGTRPGRDDGGRVDSMFATGGARPVLVGDALYVPYGVRSVYTVDARALTTR</sequence>
<organism evidence="11 12">
    <name type="scientific">Streptomyces olindensis</name>
    <dbReference type="NCBI Taxonomy" id="358823"/>
    <lineage>
        <taxon>Bacteria</taxon>
        <taxon>Bacillati</taxon>
        <taxon>Actinomycetota</taxon>
        <taxon>Actinomycetes</taxon>
        <taxon>Kitasatosporales</taxon>
        <taxon>Streptomycetaceae</taxon>
        <taxon>Streptomyces</taxon>
    </lineage>
</organism>
<dbReference type="RefSeq" id="WP_359792178.1">
    <property type="nucleotide sequence ID" value="NZ_JBEYBN010000057.1"/>
</dbReference>
<evidence type="ECO:0000256" key="5">
    <source>
        <dbReference type="ARBA" id="ARBA00022777"/>
    </source>
</evidence>
<dbReference type="SMART" id="SM00220">
    <property type="entry name" value="S_TKc"/>
    <property type="match status" value="1"/>
</dbReference>
<feature type="compositionally biased region" description="Low complexity" evidence="8">
    <location>
        <begin position="400"/>
        <end position="414"/>
    </location>
</feature>
<dbReference type="PROSITE" id="PS50011">
    <property type="entry name" value="PROTEIN_KINASE_DOM"/>
    <property type="match status" value="1"/>
</dbReference>
<dbReference type="InterPro" id="IPR015943">
    <property type="entry name" value="WD40/YVTN_repeat-like_dom_sf"/>
</dbReference>
<evidence type="ECO:0000259" key="10">
    <source>
        <dbReference type="PROSITE" id="PS50011"/>
    </source>
</evidence>
<keyword evidence="9" id="KW-0472">Membrane</keyword>
<evidence type="ECO:0000256" key="1">
    <source>
        <dbReference type="ARBA" id="ARBA00010886"/>
    </source>
</evidence>
<dbReference type="Gene3D" id="3.30.200.20">
    <property type="entry name" value="Phosphorylase Kinase, domain 1"/>
    <property type="match status" value="1"/>
</dbReference>
<feature type="region of interest" description="Disordered" evidence="8">
    <location>
        <begin position="400"/>
        <end position="435"/>
    </location>
</feature>
<dbReference type="SUPFAM" id="SSF50969">
    <property type="entry name" value="YVTN repeat-like/Quinoprotein amine dehydrogenase"/>
    <property type="match status" value="1"/>
</dbReference>
<dbReference type="InterPro" id="IPR017441">
    <property type="entry name" value="Protein_kinase_ATP_BS"/>
</dbReference>
<comment type="caution">
    <text evidence="11">The sequence shown here is derived from an EMBL/GenBank/DDBJ whole genome shotgun (WGS) entry which is preliminary data.</text>
</comment>
<feature type="region of interest" description="Disordered" evidence="8">
    <location>
        <begin position="269"/>
        <end position="370"/>
    </location>
</feature>
<evidence type="ECO:0000256" key="8">
    <source>
        <dbReference type="SAM" id="MobiDB-lite"/>
    </source>
</evidence>
<dbReference type="Pfam" id="PF00069">
    <property type="entry name" value="Pkinase"/>
    <property type="match status" value="1"/>
</dbReference>
<feature type="transmembrane region" description="Helical" evidence="9">
    <location>
        <begin position="377"/>
        <end position="398"/>
    </location>
</feature>
<feature type="compositionally biased region" description="Pro residues" evidence="8">
    <location>
        <begin position="292"/>
        <end position="302"/>
    </location>
</feature>
<proteinExistence type="inferred from homology"/>
<keyword evidence="9" id="KW-0812">Transmembrane</keyword>
<dbReference type="InterPro" id="IPR011047">
    <property type="entry name" value="Quinoprotein_ADH-like_sf"/>
</dbReference>
<keyword evidence="3" id="KW-0808">Transferase</keyword>
<dbReference type="PANTHER" id="PTHR43671:SF13">
    <property type="entry name" value="SERINE_THREONINE-PROTEIN KINASE NEK2"/>
    <property type="match status" value="1"/>
</dbReference>
<dbReference type="PROSITE" id="PS00108">
    <property type="entry name" value="PROTEIN_KINASE_ST"/>
    <property type="match status" value="1"/>
</dbReference>
<comment type="similarity">
    <text evidence="1">Belongs to the protein kinase superfamily. NEK Ser/Thr protein kinase family. NIMA subfamily.</text>
</comment>
<reference evidence="11 12" key="1">
    <citation type="submission" date="2024-06" db="EMBL/GenBank/DDBJ databases">
        <title>The Natural Products Discovery Center: Release of the First 8490 Sequenced Strains for Exploring Actinobacteria Biosynthetic Diversity.</title>
        <authorList>
            <person name="Kalkreuter E."/>
            <person name="Kautsar S.A."/>
            <person name="Yang D."/>
            <person name="Bader C.D."/>
            <person name="Teijaro C.N."/>
            <person name="Fluegel L."/>
            <person name="Davis C.M."/>
            <person name="Simpson J.R."/>
            <person name="Lauterbach L."/>
            <person name="Steele A.D."/>
            <person name="Gui C."/>
            <person name="Meng S."/>
            <person name="Li G."/>
            <person name="Viehrig K."/>
            <person name="Ye F."/>
            <person name="Su P."/>
            <person name="Kiefer A.F."/>
            <person name="Nichols A."/>
            <person name="Cepeda A.J."/>
            <person name="Yan W."/>
            <person name="Fan B."/>
            <person name="Jiang Y."/>
            <person name="Adhikari A."/>
            <person name="Zheng C.-J."/>
            <person name="Schuster L."/>
            <person name="Cowan T.M."/>
            <person name="Smanski M.J."/>
            <person name="Chevrette M.G."/>
            <person name="De Carvalho L.P.S."/>
            <person name="Shen B."/>
        </authorList>
    </citation>
    <scope>NUCLEOTIDE SEQUENCE [LARGE SCALE GENOMIC DNA]</scope>
    <source>
        <strain evidence="11 12">NPDC019583</strain>
    </source>
</reference>
<evidence type="ECO:0000313" key="11">
    <source>
        <dbReference type="EMBL" id="MEU2270730.1"/>
    </source>
</evidence>
<keyword evidence="9" id="KW-1133">Transmembrane helix</keyword>
<dbReference type="PROSITE" id="PS00107">
    <property type="entry name" value="PROTEIN_KINASE_ATP"/>
    <property type="match status" value="1"/>
</dbReference>
<evidence type="ECO:0000313" key="12">
    <source>
        <dbReference type="Proteomes" id="UP001550603"/>
    </source>
</evidence>
<keyword evidence="6 7" id="KW-0067">ATP-binding</keyword>
<dbReference type="SUPFAM" id="SSF50998">
    <property type="entry name" value="Quinoprotein alcohol dehydrogenase-like"/>
    <property type="match status" value="1"/>
</dbReference>
<evidence type="ECO:0000256" key="6">
    <source>
        <dbReference type="ARBA" id="ARBA00022840"/>
    </source>
</evidence>
<protein>
    <recommendedName>
        <fullName evidence="2">non-specific serine/threonine protein kinase</fullName>
        <ecNumber evidence="2">2.7.11.1</ecNumber>
    </recommendedName>
</protein>
<evidence type="ECO:0000256" key="7">
    <source>
        <dbReference type="PROSITE-ProRule" id="PRU10141"/>
    </source>
</evidence>
<evidence type="ECO:0000256" key="2">
    <source>
        <dbReference type="ARBA" id="ARBA00012513"/>
    </source>
</evidence>
<gene>
    <name evidence="11" type="ORF">ABZ568_30850</name>
</gene>
<dbReference type="Gene3D" id="1.10.510.10">
    <property type="entry name" value="Transferase(Phosphotransferase) domain 1"/>
    <property type="match status" value="1"/>
</dbReference>
<evidence type="ECO:0000256" key="4">
    <source>
        <dbReference type="ARBA" id="ARBA00022741"/>
    </source>
</evidence>
<feature type="compositionally biased region" description="Basic and acidic residues" evidence="8">
    <location>
        <begin position="303"/>
        <end position="326"/>
    </location>
</feature>